<dbReference type="GeneID" id="109705307"/>
<accession>A0A6P5EJG3</accession>
<dbReference type="Proteomes" id="UP000515123">
    <property type="component" value="Unplaced"/>
</dbReference>
<dbReference type="PANTHER" id="PTHR31755:SF2">
    <property type="entry name" value="OS08G0320800 PROTEIN"/>
    <property type="match status" value="1"/>
</dbReference>
<keyword evidence="2" id="KW-1185">Reference proteome</keyword>
<dbReference type="InterPro" id="IPR040320">
    <property type="entry name" value="At4g37920-like"/>
</dbReference>
<evidence type="ECO:0000313" key="2">
    <source>
        <dbReference type="Proteomes" id="UP000515123"/>
    </source>
</evidence>
<reference evidence="3" key="2">
    <citation type="submission" date="2025-08" db="UniProtKB">
        <authorList>
            <consortium name="RefSeq"/>
        </authorList>
    </citation>
    <scope>IDENTIFICATION</scope>
    <source>
        <tissue evidence="3">Leaf</tissue>
    </source>
</reference>
<organism evidence="2 3">
    <name type="scientific">Ananas comosus</name>
    <name type="common">Pineapple</name>
    <name type="synonym">Ananas ananas</name>
    <dbReference type="NCBI Taxonomy" id="4615"/>
    <lineage>
        <taxon>Eukaryota</taxon>
        <taxon>Viridiplantae</taxon>
        <taxon>Streptophyta</taxon>
        <taxon>Embryophyta</taxon>
        <taxon>Tracheophyta</taxon>
        <taxon>Spermatophyta</taxon>
        <taxon>Magnoliopsida</taxon>
        <taxon>Liliopsida</taxon>
        <taxon>Poales</taxon>
        <taxon>Bromeliaceae</taxon>
        <taxon>Bromelioideae</taxon>
        <taxon>Ananas</taxon>
    </lineage>
</organism>
<name>A0A6P5EJG3_ANACO</name>
<evidence type="ECO:0000256" key="1">
    <source>
        <dbReference type="SAM" id="MobiDB-lite"/>
    </source>
</evidence>
<dbReference type="GO" id="GO:0009941">
    <property type="term" value="C:chloroplast envelope"/>
    <property type="evidence" value="ECO:0007669"/>
    <property type="project" value="TreeGrafter"/>
</dbReference>
<dbReference type="OrthoDB" id="509361at2759"/>
<feature type="region of interest" description="Disordered" evidence="1">
    <location>
        <begin position="1"/>
        <end position="24"/>
    </location>
</feature>
<proteinExistence type="predicted"/>
<feature type="compositionally biased region" description="Low complexity" evidence="1">
    <location>
        <begin position="9"/>
        <end position="19"/>
    </location>
</feature>
<dbReference type="RefSeq" id="XP_020081628.1">
    <property type="nucleotide sequence ID" value="XM_020226039.1"/>
</dbReference>
<sequence>MLLWREKSNGSQSPSSSNPYHQITPPSPPLPLSWRCHLVPPTSSPLHPPPLLTFSLYKNPPQVSLICPTRNTTLSNAQEHDETEVARGYTMTQFCNKMIDFFMIEKPQTKDWRKILVFRDDWSKYRENFFNRCQVRADTEKDPIMKQKLVGLARKVKKIDDEIEKHMDLLKEVQESPLDINAIVARRRKDFTGEFFRHLTVFSNTYDNLDDRDAIVRLGAKCLSAVRAYDCALEQLEMSDAAQKKFDDILNSSSLDEACEKIKSLAKAKGLDSSLVLLINGAWAAAKESTSMTNEVKEIMHSIYKATKKSLRSIAPPEIKLLKYLLNITDPEQRFSALATAFSPGDEHEAKDVDALYTYYAGELNPLQDKLVPLSRTPKELHKWIAIMLDAYHLNKEETDLTEARQMSDPIIIQRLNILKETIEDEYMKTNKQDEGSEPKD</sequence>
<dbReference type="PANTHER" id="PTHR31755">
    <property type="entry name" value="FOLATE RECEPTOR-LIKE"/>
    <property type="match status" value="1"/>
</dbReference>
<dbReference type="GO" id="GO:0009535">
    <property type="term" value="C:chloroplast thylakoid membrane"/>
    <property type="evidence" value="ECO:0007669"/>
    <property type="project" value="TreeGrafter"/>
</dbReference>
<reference evidence="2" key="1">
    <citation type="journal article" date="2015" name="Nat. Genet.">
        <title>The pineapple genome and the evolution of CAM photosynthesis.</title>
        <authorList>
            <person name="Ming R."/>
            <person name="VanBuren R."/>
            <person name="Wai C.M."/>
            <person name="Tang H."/>
            <person name="Schatz M.C."/>
            <person name="Bowers J.E."/>
            <person name="Lyons E."/>
            <person name="Wang M.L."/>
            <person name="Chen J."/>
            <person name="Biggers E."/>
            <person name="Zhang J."/>
            <person name="Huang L."/>
            <person name="Zhang L."/>
            <person name="Miao W."/>
            <person name="Zhang J."/>
            <person name="Ye Z."/>
            <person name="Miao C."/>
            <person name="Lin Z."/>
            <person name="Wang H."/>
            <person name="Zhou H."/>
            <person name="Yim W.C."/>
            <person name="Priest H.D."/>
            <person name="Zheng C."/>
            <person name="Woodhouse M."/>
            <person name="Edger P.P."/>
            <person name="Guyot R."/>
            <person name="Guo H.B."/>
            <person name="Guo H."/>
            <person name="Zheng G."/>
            <person name="Singh R."/>
            <person name="Sharma A."/>
            <person name="Min X."/>
            <person name="Zheng Y."/>
            <person name="Lee H."/>
            <person name="Gurtowski J."/>
            <person name="Sedlazeck F.J."/>
            <person name="Harkess A."/>
            <person name="McKain M.R."/>
            <person name="Liao Z."/>
            <person name="Fang J."/>
            <person name="Liu J."/>
            <person name="Zhang X."/>
            <person name="Zhang Q."/>
            <person name="Hu W."/>
            <person name="Qin Y."/>
            <person name="Wang K."/>
            <person name="Chen L.Y."/>
            <person name="Shirley N."/>
            <person name="Lin Y.R."/>
            <person name="Liu L.Y."/>
            <person name="Hernandez A.G."/>
            <person name="Wright C.L."/>
            <person name="Bulone V."/>
            <person name="Tuskan G.A."/>
            <person name="Heath K."/>
            <person name="Zee F."/>
            <person name="Moore P.H."/>
            <person name="Sunkar R."/>
            <person name="Leebens-Mack J.H."/>
            <person name="Mockler T."/>
            <person name="Bennetzen J.L."/>
            <person name="Freeling M."/>
            <person name="Sankoff D."/>
            <person name="Paterson A.H."/>
            <person name="Zhu X."/>
            <person name="Yang X."/>
            <person name="Smith J.A."/>
            <person name="Cushman J.C."/>
            <person name="Paull R.E."/>
            <person name="Yu Q."/>
        </authorList>
    </citation>
    <scope>NUCLEOTIDE SEQUENCE [LARGE SCALE GENOMIC DNA]</scope>
    <source>
        <strain evidence="2">cv. F153</strain>
    </source>
</reference>
<evidence type="ECO:0000313" key="3">
    <source>
        <dbReference type="RefSeq" id="XP_020081628.1"/>
    </source>
</evidence>
<protein>
    <submittedName>
        <fullName evidence="3">Uncharacterized protein At4g37920, chloroplastic-like isoform X1</fullName>
    </submittedName>
</protein>
<dbReference type="AlphaFoldDB" id="A0A6P5EJG3"/>
<gene>
    <name evidence="3" type="primary">LOC109705307</name>
</gene>